<dbReference type="Proteomes" id="UP001205920">
    <property type="component" value="Unassembled WGS sequence"/>
</dbReference>
<keyword evidence="5 9" id="KW-0540">Nuclease</keyword>
<dbReference type="GO" id="GO:0003725">
    <property type="term" value="F:double-stranded RNA binding"/>
    <property type="evidence" value="ECO:0007669"/>
    <property type="project" value="TreeGrafter"/>
</dbReference>
<dbReference type="PANTHER" id="PTHR11207">
    <property type="entry name" value="RIBONUCLEASE III"/>
    <property type="match status" value="1"/>
</dbReference>
<evidence type="ECO:0000256" key="1">
    <source>
        <dbReference type="ARBA" id="ARBA00000109"/>
    </source>
</evidence>
<dbReference type="Gene3D" id="3.30.160.20">
    <property type="match status" value="1"/>
</dbReference>
<feature type="binding site" evidence="9">
    <location>
        <position position="137"/>
    </location>
    <ligand>
        <name>Mg(2+)</name>
        <dbReference type="ChEBI" id="CHEBI:18420"/>
    </ligand>
</feature>
<dbReference type="HAMAP" id="MF_00104">
    <property type="entry name" value="RNase_III"/>
    <property type="match status" value="1"/>
</dbReference>
<keyword evidence="4 9" id="KW-0507">mRNA processing</keyword>
<keyword evidence="13" id="KW-1185">Reference proteome</keyword>
<dbReference type="CDD" id="cd10845">
    <property type="entry name" value="DSRM_RNAse_III_family"/>
    <property type="match status" value="1"/>
</dbReference>
<dbReference type="NCBIfam" id="TIGR02191">
    <property type="entry name" value="RNaseIII"/>
    <property type="match status" value="1"/>
</dbReference>
<keyword evidence="9" id="KW-0479">Metal-binding</keyword>
<keyword evidence="9" id="KW-0819">tRNA processing</keyword>
<keyword evidence="9" id="KW-0963">Cytoplasm</keyword>
<evidence type="ECO:0000313" key="12">
    <source>
        <dbReference type="EMBL" id="MCO6393468.1"/>
    </source>
</evidence>
<dbReference type="PROSITE" id="PS50142">
    <property type="entry name" value="RNASE_3_2"/>
    <property type="match status" value="1"/>
</dbReference>
<evidence type="ECO:0000313" key="13">
    <source>
        <dbReference type="Proteomes" id="UP001205920"/>
    </source>
</evidence>
<keyword evidence="7 9" id="KW-0378">Hydrolase</keyword>
<keyword evidence="9" id="KW-0699">rRNA-binding</keyword>
<dbReference type="Pfam" id="PF00035">
    <property type="entry name" value="dsrm"/>
    <property type="match status" value="1"/>
</dbReference>
<dbReference type="SUPFAM" id="SSF69065">
    <property type="entry name" value="RNase III domain-like"/>
    <property type="match status" value="1"/>
</dbReference>
<feature type="active site" evidence="9">
    <location>
        <position position="140"/>
    </location>
</feature>
<feature type="binding site" evidence="9">
    <location>
        <position position="64"/>
    </location>
    <ligand>
        <name>Mg(2+)</name>
        <dbReference type="ChEBI" id="CHEBI:18420"/>
    </ligand>
</feature>
<evidence type="ECO:0000256" key="7">
    <source>
        <dbReference type="ARBA" id="ARBA00022801"/>
    </source>
</evidence>
<dbReference type="RefSeq" id="WP_252930781.1">
    <property type="nucleotide sequence ID" value="NZ_JAEUWV010000001.1"/>
</dbReference>
<comment type="subunit">
    <text evidence="9">Homodimer.</text>
</comment>
<comment type="catalytic activity">
    <reaction evidence="1 9">
        <text>Endonucleolytic cleavage to 5'-phosphomonoester.</text>
        <dbReference type="EC" id="3.1.26.3"/>
    </reaction>
</comment>
<feature type="binding site" evidence="9">
    <location>
        <position position="140"/>
    </location>
    <ligand>
        <name>Mg(2+)</name>
        <dbReference type="ChEBI" id="CHEBI:18420"/>
    </ligand>
</feature>
<dbReference type="InterPro" id="IPR000999">
    <property type="entry name" value="RNase_III_dom"/>
</dbReference>
<dbReference type="EMBL" id="JAEUWV010000001">
    <property type="protein sequence ID" value="MCO6393468.1"/>
    <property type="molecule type" value="Genomic_DNA"/>
</dbReference>
<dbReference type="GO" id="GO:0005737">
    <property type="term" value="C:cytoplasm"/>
    <property type="evidence" value="ECO:0007669"/>
    <property type="project" value="UniProtKB-SubCell"/>
</dbReference>
<dbReference type="GO" id="GO:0004525">
    <property type="term" value="F:ribonuclease III activity"/>
    <property type="evidence" value="ECO:0007669"/>
    <property type="project" value="UniProtKB-UniRule"/>
</dbReference>
<dbReference type="GO" id="GO:0006397">
    <property type="term" value="P:mRNA processing"/>
    <property type="evidence" value="ECO:0007669"/>
    <property type="project" value="UniProtKB-UniRule"/>
</dbReference>
<keyword evidence="8 9" id="KW-0694">RNA-binding</keyword>
<dbReference type="GO" id="GO:0010468">
    <property type="term" value="P:regulation of gene expression"/>
    <property type="evidence" value="ECO:0007669"/>
    <property type="project" value="TreeGrafter"/>
</dbReference>
<evidence type="ECO:0000259" key="11">
    <source>
        <dbReference type="PROSITE" id="PS50142"/>
    </source>
</evidence>
<feature type="domain" description="DRBM" evidence="10">
    <location>
        <begin position="178"/>
        <end position="246"/>
    </location>
</feature>
<dbReference type="PANTHER" id="PTHR11207:SF0">
    <property type="entry name" value="RIBONUCLEASE 3"/>
    <property type="match status" value="1"/>
</dbReference>
<dbReference type="GO" id="GO:0008033">
    <property type="term" value="P:tRNA processing"/>
    <property type="evidence" value="ECO:0007669"/>
    <property type="project" value="UniProtKB-KW"/>
</dbReference>
<comment type="subcellular location">
    <subcellularLocation>
        <location evidence="9">Cytoplasm</location>
    </subcellularLocation>
</comment>
<comment type="caution">
    <text evidence="12">The sequence shown here is derived from an EMBL/GenBank/DDBJ whole genome shotgun (WGS) entry which is preliminary data.</text>
</comment>
<evidence type="ECO:0000256" key="3">
    <source>
        <dbReference type="ARBA" id="ARBA00022552"/>
    </source>
</evidence>
<dbReference type="CDD" id="cd00593">
    <property type="entry name" value="RIBOc"/>
    <property type="match status" value="1"/>
</dbReference>
<keyword evidence="9" id="KW-0460">Magnesium</keyword>
<dbReference type="FunFam" id="1.10.1520.10:FF:000001">
    <property type="entry name" value="Ribonuclease 3"/>
    <property type="match status" value="1"/>
</dbReference>
<evidence type="ECO:0000256" key="5">
    <source>
        <dbReference type="ARBA" id="ARBA00022722"/>
    </source>
</evidence>
<dbReference type="PROSITE" id="PS50137">
    <property type="entry name" value="DS_RBD"/>
    <property type="match status" value="1"/>
</dbReference>
<dbReference type="GO" id="GO:0019843">
    <property type="term" value="F:rRNA binding"/>
    <property type="evidence" value="ECO:0007669"/>
    <property type="project" value="UniProtKB-KW"/>
</dbReference>
<dbReference type="SUPFAM" id="SSF54768">
    <property type="entry name" value="dsRNA-binding domain-like"/>
    <property type="match status" value="1"/>
</dbReference>
<gene>
    <name evidence="9" type="primary">rnc</name>
    <name evidence="12" type="ORF">JMN37_00490</name>
</gene>
<evidence type="ECO:0000256" key="4">
    <source>
        <dbReference type="ARBA" id="ARBA00022664"/>
    </source>
</evidence>
<comment type="similarity">
    <text evidence="2">Belongs to the ribonuclease III family.</text>
</comment>
<feature type="domain" description="RNase III" evidence="11">
    <location>
        <begin position="32"/>
        <end position="151"/>
    </location>
</feature>
<evidence type="ECO:0000256" key="9">
    <source>
        <dbReference type="HAMAP-Rule" id="MF_00104"/>
    </source>
</evidence>
<evidence type="ECO:0000256" key="6">
    <source>
        <dbReference type="ARBA" id="ARBA00022759"/>
    </source>
</evidence>
<evidence type="ECO:0000259" key="10">
    <source>
        <dbReference type="PROSITE" id="PS50137"/>
    </source>
</evidence>
<feature type="active site" evidence="9">
    <location>
        <position position="68"/>
    </location>
</feature>
<organism evidence="12 13">
    <name type="scientific">Corynebacterium lipophilum</name>
    <dbReference type="NCBI Taxonomy" id="2804918"/>
    <lineage>
        <taxon>Bacteria</taxon>
        <taxon>Bacillati</taxon>
        <taxon>Actinomycetota</taxon>
        <taxon>Actinomycetes</taxon>
        <taxon>Mycobacteriales</taxon>
        <taxon>Corynebacteriaceae</taxon>
        <taxon>Corynebacterium</taxon>
    </lineage>
</organism>
<dbReference type="InterPro" id="IPR011907">
    <property type="entry name" value="RNase_III"/>
</dbReference>
<protein>
    <recommendedName>
        <fullName evidence="9">Ribonuclease 3</fullName>
        <ecNumber evidence="9">3.1.26.3</ecNumber>
    </recommendedName>
    <alternativeName>
        <fullName evidence="9">Ribonuclease III</fullName>
        <shortName evidence="9">RNase III</shortName>
    </alternativeName>
</protein>
<evidence type="ECO:0000256" key="8">
    <source>
        <dbReference type="ARBA" id="ARBA00022884"/>
    </source>
</evidence>
<comment type="function">
    <text evidence="9">Digests double-stranded RNA. Involved in the processing of primary rRNA transcript to yield the immediate precursors to the large and small rRNAs (23S and 16S). Processes some mRNAs, and tRNAs when they are encoded in the rRNA operon. Processes pre-crRNA and tracrRNA of type II CRISPR loci if present in the organism.</text>
</comment>
<dbReference type="GO" id="GO:0006364">
    <property type="term" value="P:rRNA processing"/>
    <property type="evidence" value="ECO:0007669"/>
    <property type="project" value="UniProtKB-UniRule"/>
</dbReference>
<evidence type="ECO:0000256" key="2">
    <source>
        <dbReference type="ARBA" id="ARBA00010183"/>
    </source>
</evidence>
<dbReference type="InterPro" id="IPR014720">
    <property type="entry name" value="dsRBD_dom"/>
</dbReference>
<reference evidence="12 13" key="1">
    <citation type="submission" date="2021-01" db="EMBL/GenBank/DDBJ databases">
        <title>Identification and Characterization of Corynebacterium sp.</title>
        <authorList>
            <person name="Luo Q."/>
            <person name="Qu P."/>
            <person name="Chen Q."/>
        </authorList>
    </citation>
    <scope>NUCLEOTIDE SEQUENCE [LARGE SCALE GENOMIC DNA]</scope>
    <source>
        <strain evidence="12 13">MC-18</strain>
    </source>
</reference>
<dbReference type="SMART" id="SM00535">
    <property type="entry name" value="RIBOc"/>
    <property type="match status" value="1"/>
</dbReference>
<comment type="cofactor">
    <cofactor evidence="9">
        <name>Mg(2+)</name>
        <dbReference type="ChEBI" id="CHEBI:18420"/>
    </cofactor>
</comment>
<dbReference type="PROSITE" id="PS00517">
    <property type="entry name" value="RNASE_3_1"/>
    <property type="match status" value="1"/>
</dbReference>
<keyword evidence="3 9" id="KW-0698">rRNA processing</keyword>
<keyword evidence="6 9" id="KW-0255">Endonuclease</keyword>
<dbReference type="InterPro" id="IPR036389">
    <property type="entry name" value="RNase_III_sf"/>
</dbReference>
<dbReference type="EC" id="3.1.26.3" evidence="9"/>
<name>A0AAW5HPS4_9CORY</name>
<dbReference type="GO" id="GO:0046872">
    <property type="term" value="F:metal ion binding"/>
    <property type="evidence" value="ECO:0007669"/>
    <property type="project" value="UniProtKB-KW"/>
</dbReference>
<dbReference type="SMART" id="SM00358">
    <property type="entry name" value="DSRM"/>
    <property type="match status" value="1"/>
</dbReference>
<sequence>MSRRSKKNRVSGEEAWNSAFSEVDHAPLLEWLGVELDDELLRLALTHRSFANEHDYLPNNERLEFLGDAVLGLTVATKLFEIYPSSSESVLSPMRASIVSRYGLADVARGIELGKYVLLGKGELHTGGRDKESILADTTEALFGAIYRQHGFEAARDVILKLFHEKLHNATAHGHRQDWKTVLQERLAERGIPMVEYETTSEGPEHDLEFTSYAIILGESRGRGVAHNKKLAEQEAAREAVAFIQKHPEALVLEQQTHDKA</sequence>
<dbReference type="Pfam" id="PF14622">
    <property type="entry name" value="Ribonucleas_3_3"/>
    <property type="match status" value="1"/>
</dbReference>
<dbReference type="Gene3D" id="1.10.1520.10">
    <property type="entry name" value="Ribonuclease III domain"/>
    <property type="match status" value="1"/>
</dbReference>
<proteinExistence type="inferred from homology"/>
<dbReference type="AlphaFoldDB" id="A0AAW5HPS4"/>
<accession>A0AAW5HPS4</accession>